<keyword evidence="1" id="KW-0812">Transmembrane</keyword>
<keyword evidence="3" id="KW-1185">Reference proteome</keyword>
<name>A0ABR3GUN6_9PEZI</name>
<gene>
    <name evidence="2" type="ORF">Q9L58_001460</name>
</gene>
<evidence type="ECO:0000256" key="1">
    <source>
        <dbReference type="SAM" id="Phobius"/>
    </source>
</evidence>
<organism evidence="2 3">
    <name type="scientific">Discina gigas</name>
    <dbReference type="NCBI Taxonomy" id="1032678"/>
    <lineage>
        <taxon>Eukaryota</taxon>
        <taxon>Fungi</taxon>
        <taxon>Dikarya</taxon>
        <taxon>Ascomycota</taxon>
        <taxon>Pezizomycotina</taxon>
        <taxon>Pezizomycetes</taxon>
        <taxon>Pezizales</taxon>
        <taxon>Discinaceae</taxon>
        <taxon>Discina</taxon>
    </lineage>
</organism>
<feature type="transmembrane region" description="Helical" evidence="1">
    <location>
        <begin position="108"/>
        <end position="127"/>
    </location>
</feature>
<accession>A0ABR3GUN6</accession>
<dbReference type="Proteomes" id="UP001447188">
    <property type="component" value="Unassembled WGS sequence"/>
</dbReference>
<proteinExistence type="predicted"/>
<comment type="caution">
    <text evidence="2">The sequence shown here is derived from an EMBL/GenBank/DDBJ whole genome shotgun (WGS) entry which is preliminary data.</text>
</comment>
<reference evidence="2 3" key="1">
    <citation type="submission" date="2024-02" db="EMBL/GenBank/DDBJ databases">
        <title>Discinaceae phylogenomics.</title>
        <authorList>
            <person name="Dirks A.C."/>
            <person name="James T.Y."/>
        </authorList>
    </citation>
    <scope>NUCLEOTIDE SEQUENCE [LARGE SCALE GENOMIC DNA]</scope>
    <source>
        <strain evidence="2 3">ACD0624</strain>
    </source>
</reference>
<keyword evidence="1" id="KW-1133">Transmembrane helix</keyword>
<protein>
    <submittedName>
        <fullName evidence="2">Uncharacterized protein</fullName>
    </submittedName>
</protein>
<dbReference type="EMBL" id="JBBBZM010000011">
    <property type="protein sequence ID" value="KAL0639432.1"/>
    <property type="molecule type" value="Genomic_DNA"/>
</dbReference>
<evidence type="ECO:0000313" key="3">
    <source>
        <dbReference type="Proteomes" id="UP001447188"/>
    </source>
</evidence>
<sequence>MTRHRHRLVSKNYVLVDIWNTTRSFPYNCHWAPEASTADIKRDLDRILNAEKSWLVKPHHMHFVSTSGADLNIEEPCDLKAIKELAMCSYHDRRDLCLRIKVVAYPRFLYVVAALFVTIIFILAFCFDKEWAQHVFFGLVGMLSTC</sequence>
<evidence type="ECO:0000313" key="2">
    <source>
        <dbReference type="EMBL" id="KAL0639432.1"/>
    </source>
</evidence>
<keyword evidence="1" id="KW-0472">Membrane</keyword>